<dbReference type="InterPro" id="IPR014720">
    <property type="entry name" value="dsRBD_dom"/>
</dbReference>
<reference evidence="7" key="2">
    <citation type="submission" date="2024-10" db="UniProtKB">
        <authorList>
            <consortium name="EnsemblProtists"/>
        </authorList>
    </citation>
    <scope>IDENTIFICATION</scope>
</reference>
<keyword evidence="4" id="KW-1133">Transmembrane helix</keyword>
<feature type="compositionally biased region" description="Basic and acidic residues" evidence="3">
    <location>
        <begin position="390"/>
        <end position="404"/>
    </location>
</feature>
<dbReference type="GO" id="GO:0005509">
    <property type="term" value="F:calcium ion binding"/>
    <property type="evidence" value="ECO:0007669"/>
    <property type="project" value="InterPro"/>
</dbReference>
<keyword evidence="4" id="KW-0812">Transmembrane</keyword>
<dbReference type="PROSITE" id="PS50222">
    <property type="entry name" value="EF_HAND_2"/>
    <property type="match status" value="1"/>
</dbReference>
<keyword evidence="4" id="KW-0472">Membrane</keyword>
<dbReference type="EnsemblProtists" id="EOD32883">
    <property type="protein sequence ID" value="EOD32883"/>
    <property type="gene ID" value="EMIHUDRAFT_112070"/>
</dbReference>
<proteinExistence type="predicted"/>
<evidence type="ECO:0000256" key="1">
    <source>
        <dbReference type="PROSITE-ProRule" id="PRU00266"/>
    </source>
</evidence>
<dbReference type="RefSeq" id="XP_005785312.1">
    <property type="nucleotide sequence ID" value="XM_005785255.1"/>
</dbReference>
<keyword evidence="1" id="KW-0694">RNA-binding</keyword>
<feature type="compositionally biased region" description="Basic and acidic residues" evidence="3">
    <location>
        <begin position="626"/>
        <end position="638"/>
    </location>
</feature>
<feature type="domain" description="DRBM" evidence="5">
    <location>
        <begin position="415"/>
        <end position="461"/>
    </location>
</feature>
<dbReference type="SMART" id="SM00358">
    <property type="entry name" value="DSRM"/>
    <property type="match status" value="1"/>
</dbReference>
<feature type="compositionally biased region" description="Low complexity" evidence="3">
    <location>
        <begin position="60"/>
        <end position="69"/>
    </location>
</feature>
<dbReference type="InterPro" id="IPR002048">
    <property type="entry name" value="EF_hand_dom"/>
</dbReference>
<protein>
    <recommendedName>
        <fullName evidence="9">EF-hand domain-containing protein</fullName>
    </recommendedName>
</protein>
<evidence type="ECO:0000313" key="8">
    <source>
        <dbReference type="Proteomes" id="UP000013827"/>
    </source>
</evidence>
<dbReference type="GeneID" id="17278156"/>
<evidence type="ECO:0000256" key="2">
    <source>
        <dbReference type="SAM" id="Coils"/>
    </source>
</evidence>
<feature type="transmembrane region" description="Helical" evidence="4">
    <location>
        <begin position="131"/>
        <end position="153"/>
    </location>
</feature>
<feature type="region of interest" description="Disordered" evidence="3">
    <location>
        <begin position="380"/>
        <end position="420"/>
    </location>
</feature>
<evidence type="ECO:0000259" key="6">
    <source>
        <dbReference type="PROSITE" id="PS50222"/>
    </source>
</evidence>
<dbReference type="AlphaFoldDB" id="A0A0D3KAU8"/>
<accession>A0A0D3KAU8</accession>
<dbReference type="Proteomes" id="UP000013827">
    <property type="component" value="Unassembled WGS sequence"/>
</dbReference>
<evidence type="ECO:0000256" key="4">
    <source>
        <dbReference type="SAM" id="Phobius"/>
    </source>
</evidence>
<reference evidence="8" key="1">
    <citation type="journal article" date="2013" name="Nature">
        <title>Pan genome of the phytoplankton Emiliania underpins its global distribution.</title>
        <authorList>
            <person name="Read B.A."/>
            <person name="Kegel J."/>
            <person name="Klute M.J."/>
            <person name="Kuo A."/>
            <person name="Lefebvre S.C."/>
            <person name="Maumus F."/>
            <person name="Mayer C."/>
            <person name="Miller J."/>
            <person name="Monier A."/>
            <person name="Salamov A."/>
            <person name="Young J."/>
            <person name="Aguilar M."/>
            <person name="Claverie J.M."/>
            <person name="Frickenhaus S."/>
            <person name="Gonzalez K."/>
            <person name="Herman E.K."/>
            <person name="Lin Y.C."/>
            <person name="Napier J."/>
            <person name="Ogata H."/>
            <person name="Sarno A.F."/>
            <person name="Shmutz J."/>
            <person name="Schroeder D."/>
            <person name="de Vargas C."/>
            <person name="Verret F."/>
            <person name="von Dassow P."/>
            <person name="Valentin K."/>
            <person name="Van de Peer Y."/>
            <person name="Wheeler G."/>
            <person name="Dacks J.B."/>
            <person name="Delwiche C.F."/>
            <person name="Dyhrman S.T."/>
            <person name="Glockner G."/>
            <person name="John U."/>
            <person name="Richards T."/>
            <person name="Worden A.Z."/>
            <person name="Zhang X."/>
            <person name="Grigoriev I.V."/>
            <person name="Allen A.E."/>
            <person name="Bidle K."/>
            <person name="Borodovsky M."/>
            <person name="Bowler C."/>
            <person name="Brownlee C."/>
            <person name="Cock J.M."/>
            <person name="Elias M."/>
            <person name="Gladyshev V.N."/>
            <person name="Groth M."/>
            <person name="Guda C."/>
            <person name="Hadaegh A."/>
            <person name="Iglesias-Rodriguez M.D."/>
            <person name="Jenkins J."/>
            <person name="Jones B.M."/>
            <person name="Lawson T."/>
            <person name="Leese F."/>
            <person name="Lindquist E."/>
            <person name="Lobanov A."/>
            <person name="Lomsadze A."/>
            <person name="Malik S.B."/>
            <person name="Marsh M.E."/>
            <person name="Mackinder L."/>
            <person name="Mock T."/>
            <person name="Mueller-Roeber B."/>
            <person name="Pagarete A."/>
            <person name="Parker M."/>
            <person name="Probert I."/>
            <person name="Quesneville H."/>
            <person name="Raines C."/>
            <person name="Rensing S.A."/>
            <person name="Riano-Pachon D.M."/>
            <person name="Richier S."/>
            <person name="Rokitta S."/>
            <person name="Shiraiwa Y."/>
            <person name="Soanes D.M."/>
            <person name="van der Giezen M."/>
            <person name="Wahlund T.M."/>
            <person name="Williams B."/>
            <person name="Wilson W."/>
            <person name="Wolfe G."/>
            <person name="Wurch L.L."/>
        </authorList>
    </citation>
    <scope>NUCLEOTIDE SEQUENCE</scope>
</reference>
<evidence type="ECO:0000259" key="5">
    <source>
        <dbReference type="PROSITE" id="PS50137"/>
    </source>
</evidence>
<dbReference type="SUPFAM" id="SSF54768">
    <property type="entry name" value="dsRNA-binding domain-like"/>
    <property type="match status" value="1"/>
</dbReference>
<dbReference type="Gene3D" id="3.30.160.20">
    <property type="match status" value="1"/>
</dbReference>
<organism evidence="7 8">
    <name type="scientific">Emiliania huxleyi (strain CCMP1516)</name>
    <dbReference type="NCBI Taxonomy" id="280463"/>
    <lineage>
        <taxon>Eukaryota</taxon>
        <taxon>Haptista</taxon>
        <taxon>Haptophyta</taxon>
        <taxon>Prymnesiophyceae</taxon>
        <taxon>Isochrysidales</taxon>
        <taxon>Noelaerhabdaceae</taxon>
        <taxon>Emiliania</taxon>
    </lineage>
</organism>
<feature type="transmembrane region" description="Helical" evidence="4">
    <location>
        <begin position="12"/>
        <end position="29"/>
    </location>
</feature>
<evidence type="ECO:0000313" key="7">
    <source>
        <dbReference type="EnsemblProtists" id="EOD32883"/>
    </source>
</evidence>
<evidence type="ECO:0008006" key="9">
    <source>
        <dbReference type="Google" id="ProtNLM"/>
    </source>
</evidence>
<dbReference type="PaxDb" id="2903-EOD32883"/>
<dbReference type="Pfam" id="PF00035">
    <property type="entry name" value="dsrm"/>
    <property type="match status" value="1"/>
</dbReference>
<name>A0A0D3KAU8_EMIH1</name>
<sequence length="638" mass="67359">MPTEPPATTAQLAPVFALVGLISLAAVLLRRKSIRQHGIFIDAVSSPVSAPPSPPEPDEAGGPSAVDGPMSVTTVSSMTRSDSMKSRIKAYDRNGDGQFDSGEVVDMVVDIDRSEKEKRDLKEQRDRLRRWLLCAAGVIVLLTLSMFAVSWAASELVKETHADKAVLTDRDGSVLNAWDTGAGGCCWYRSNKDKCRWYDASDGNIQYAYRNDGDSKTIMLEGTSTATGSFSWGPEVEFDADANMAQGLARWHSAVSEVNGWLVLPMGFGGERHVTTAAWHGDKVLGAAVARELQAQCVGGQDELTRRFCAAVSNEHMAAHLDQLLPLTLLTLLPPAEERAAQVHDCGTLLEACVERVHHSGGADAIEELARYLLATATDTDADASEGEGGEARARREANPKGRLLELGGSVGPAEQVGGASHSPLFRAAASLGERRLTAEGGSKKAAEKAAAAALLASAGVHAAVLPTQRLDLARTASEAVGSRASEAASAGRPLRWSAVAFREADLAAELKDGEDGEAWFRRRPTLHRSVCAPLLFPDAVRAVDAWQARLDDGALAMVRVQAARGGEGATRVFVTPAPTSTGSAARRAAGVLAHAHITALLDLQLSGSAGDEGEPHHTKAAPRAHSREEDHNGGSGG</sequence>
<dbReference type="PROSITE" id="PS50137">
    <property type="entry name" value="DS_RBD"/>
    <property type="match status" value="1"/>
</dbReference>
<feature type="region of interest" description="Disordered" evidence="3">
    <location>
        <begin position="608"/>
        <end position="638"/>
    </location>
</feature>
<dbReference type="GO" id="GO:0003723">
    <property type="term" value="F:RNA binding"/>
    <property type="evidence" value="ECO:0007669"/>
    <property type="project" value="UniProtKB-UniRule"/>
</dbReference>
<dbReference type="KEGG" id="ehx:EMIHUDRAFT_112070"/>
<dbReference type="eggNOG" id="ENOG502SWA6">
    <property type="taxonomic scope" value="Eukaryota"/>
</dbReference>
<dbReference type="HOGENOM" id="CLU_429274_0_0_1"/>
<evidence type="ECO:0000256" key="3">
    <source>
        <dbReference type="SAM" id="MobiDB-lite"/>
    </source>
</evidence>
<feature type="coiled-coil region" evidence="2">
    <location>
        <begin position="104"/>
        <end position="131"/>
    </location>
</feature>
<feature type="domain" description="EF-hand" evidence="6">
    <location>
        <begin position="79"/>
        <end position="114"/>
    </location>
</feature>
<keyword evidence="2" id="KW-0175">Coiled coil</keyword>
<feature type="region of interest" description="Disordered" evidence="3">
    <location>
        <begin position="44"/>
        <end position="69"/>
    </location>
</feature>
<feature type="compositionally biased region" description="Acidic residues" evidence="3">
    <location>
        <begin position="380"/>
        <end position="389"/>
    </location>
</feature>
<keyword evidence="8" id="KW-1185">Reference proteome</keyword>